<dbReference type="VEuPathDB" id="FungiDB:GGTG_11737"/>
<dbReference type="GeneID" id="20352195"/>
<dbReference type="HOGENOM" id="CLU_2483504_0_0_1"/>
<name>J3PE14_GAET3</name>
<accession>J3PE14</accession>
<reference evidence="1" key="2">
    <citation type="submission" date="2010-07" db="EMBL/GenBank/DDBJ databases">
        <authorList>
            <consortium name="The Broad Institute Genome Sequencing Platform"/>
            <consortium name="Broad Institute Genome Sequencing Center for Infectious Disease"/>
            <person name="Ma L.-J."/>
            <person name="Dead R."/>
            <person name="Young S."/>
            <person name="Zeng Q."/>
            <person name="Koehrsen M."/>
            <person name="Alvarado L."/>
            <person name="Berlin A."/>
            <person name="Chapman S.B."/>
            <person name="Chen Z."/>
            <person name="Freedman E."/>
            <person name="Gellesch M."/>
            <person name="Goldberg J."/>
            <person name="Griggs A."/>
            <person name="Gujja S."/>
            <person name="Heilman E.R."/>
            <person name="Heiman D."/>
            <person name="Hepburn T."/>
            <person name="Howarth C."/>
            <person name="Jen D."/>
            <person name="Larson L."/>
            <person name="Mehta T."/>
            <person name="Neiman D."/>
            <person name="Pearson M."/>
            <person name="Roberts A."/>
            <person name="Saif S."/>
            <person name="Shea T."/>
            <person name="Shenoy N."/>
            <person name="Sisk P."/>
            <person name="Stolte C."/>
            <person name="Sykes S."/>
            <person name="Walk T."/>
            <person name="White J."/>
            <person name="Yandava C."/>
            <person name="Haas B."/>
            <person name="Nusbaum C."/>
            <person name="Birren B."/>
        </authorList>
    </citation>
    <scope>NUCLEOTIDE SEQUENCE</scope>
    <source>
        <strain evidence="1">R3-111a-1</strain>
    </source>
</reference>
<reference evidence="3" key="1">
    <citation type="submission" date="2010-07" db="EMBL/GenBank/DDBJ databases">
        <title>The genome sequence of Gaeumannomyces graminis var. tritici strain R3-111a-1.</title>
        <authorList>
            <consortium name="The Broad Institute Genome Sequencing Platform"/>
            <person name="Ma L.-J."/>
            <person name="Dead R."/>
            <person name="Young S."/>
            <person name="Zeng Q."/>
            <person name="Koehrsen M."/>
            <person name="Alvarado L."/>
            <person name="Berlin A."/>
            <person name="Chapman S.B."/>
            <person name="Chen Z."/>
            <person name="Freedman E."/>
            <person name="Gellesch M."/>
            <person name="Goldberg J."/>
            <person name="Griggs A."/>
            <person name="Gujja S."/>
            <person name="Heilman E.R."/>
            <person name="Heiman D."/>
            <person name="Hepburn T."/>
            <person name="Howarth C."/>
            <person name="Jen D."/>
            <person name="Larson L."/>
            <person name="Mehta T."/>
            <person name="Neiman D."/>
            <person name="Pearson M."/>
            <person name="Roberts A."/>
            <person name="Saif S."/>
            <person name="Shea T."/>
            <person name="Shenoy N."/>
            <person name="Sisk P."/>
            <person name="Stolte C."/>
            <person name="Sykes S."/>
            <person name="Walk T."/>
            <person name="White J."/>
            <person name="Yandava C."/>
            <person name="Haas B."/>
            <person name="Nusbaum C."/>
            <person name="Birren B."/>
        </authorList>
    </citation>
    <scope>NUCLEOTIDE SEQUENCE [LARGE SCALE GENOMIC DNA]</scope>
    <source>
        <strain evidence="3">R3-111a-1</strain>
    </source>
</reference>
<keyword evidence="3" id="KW-1185">Reference proteome</keyword>
<protein>
    <submittedName>
        <fullName evidence="1 2">Uncharacterized protein</fullName>
    </submittedName>
</protein>
<dbReference type="Proteomes" id="UP000006039">
    <property type="component" value="Unassembled WGS sequence"/>
</dbReference>
<evidence type="ECO:0000313" key="1">
    <source>
        <dbReference type="EMBL" id="EJT70714.1"/>
    </source>
</evidence>
<evidence type="ECO:0000313" key="3">
    <source>
        <dbReference type="Proteomes" id="UP000006039"/>
    </source>
</evidence>
<gene>
    <name evidence="2" type="primary">20352195</name>
    <name evidence="1" type="ORF">GGTG_11737</name>
</gene>
<dbReference type="EnsemblFungi" id="EJT70714">
    <property type="protein sequence ID" value="EJT70714"/>
    <property type="gene ID" value="GGTG_11737"/>
</dbReference>
<dbReference type="EMBL" id="GL385401">
    <property type="protein sequence ID" value="EJT70714.1"/>
    <property type="molecule type" value="Genomic_DNA"/>
</dbReference>
<dbReference type="AlphaFoldDB" id="J3PE14"/>
<reference evidence="2" key="5">
    <citation type="submission" date="2018-04" db="UniProtKB">
        <authorList>
            <consortium name="EnsemblFungi"/>
        </authorList>
    </citation>
    <scope>IDENTIFICATION</scope>
    <source>
        <strain evidence="2">R3-111a-1</strain>
    </source>
</reference>
<proteinExistence type="predicted"/>
<evidence type="ECO:0000313" key="2">
    <source>
        <dbReference type="EnsemblFungi" id="EJT70714"/>
    </source>
</evidence>
<sequence length="87" mass="9333">MPISMARARRLFLSCSGLEQPEQPEQEQHSGFPNAYFLALDNNFSGGQGFLPPAKLIGQRDNRGCGAGAQCWGLALHPCSASGQEVL</sequence>
<reference evidence="1" key="3">
    <citation type="submission" date="2010-09" db="EMBL/GenBank/DDBJ databases">
        <title>Annotation of Gaeumannomyces graminis var. tritici R3-111a-1.</title>
        <authorList>
            <consortium name="The Broad Institute Genome Sequencing Platform"/>
            <person name="Ma L.-J."/>
            <person name="Dead R."/>
            <person name="Young S.K."/>
            <person name="Zeng Q."/>
            <person name="Gargeya S."/>
            <person name="Fitzgerald M."/>
            <person name="Haas B."/>
            <person name="Abouelleil A."/>
            <person name="Alvarado L."/>
            <person name="Arachchi H.M."/>
            <person name="Berlin A."/>
            <person name="Brown A."/>
            <person name="Chapman S.B."/>
            <person name="Chen Z."/>
            <person name="Dunbar C."/>
            <person name="Freedman E."/>
            <person name="Gearin G."/>
            <person name="Gellesch M."/>
            <person name="Goldberg J."/>
            <person name="Griggs A."/>
            <person name="Gujja S."/>
            <person name="Heiman D."/>
            <person name="Howarth C."/>
            <person name="Larson L."/>
            <person name="Lui A."/>
            <person name="MacDonald P.J.P."/>
            <person name="Mehta T."/>
            <person name="Montmayeur A."/>
            <person name="Murphy C."/>
            <person name="Neiman D."/>
            <person name="Pearson M."/>
            <person name="Priest M."/>
            <person name="Roberts A."/>
            <person name="Saif S."/>
            <person name="Shea T."/>
            <person name="Shenoy N."/>
            <person name="Sisk P."/>
            <person name="Stolte C."/>
            <person name="Sykes S."/>
            <person name="Yandava C."/>
            <person name="Wortman J."/>
            <person name="Nusbaum C."/>
            <person name="Birren B."/>
        </authorList>
    </citation>
    <scope>NUCLEOTIDE SEQUENCE</scope>
    <source>
        <strain evidence="1">R3-111a-1</strain>
    </source>
</reference>
<dbReference type="RefSeq" id="XP_009227892.1">
    <property type="nucleotide sequence ID" value="XM_009229628.1"/>
</dbReference>
<organism evidence="1">
    <name type="scientific">Gaeumannomyces tritici (strain R3-111a-1)</name>
    <name type="common">Wheat and barley take-all root rot fungus</name>
    <name type="synonym">Gaeumannomyces graminis var. tritici</name>
    <dbReference type="NCBI Taxonomy" id="644352"/>
    <lineage>
        <taxon>Eukaryota</taxon>
        <taxon>Fungi</taxon>
        <taxon>Dikarya</taxon>
        <taxon>Ascomycota</taxon>
        <taxon>Pezizomycotina</taxon>
        <taxon>Sordariomycetes</taxon>
        <taxon>Sordariomycetidae</taxon>
        <taxon>Magnaporthales</taxon>
        <taxon>Magnaporthaceae</taxon>
        <taxon>Gaeumannomyces</taxon>
    </lineage>
</organism>
<reference evidence="2" key="4">
    <citation type="journal article" date="2015" name="G3 (Bethesda)">
        <title>Genome sequences of three phytopathogenic species of the Magnaporthaceae family of fungi.</title>
        <authorList>
            <person name="Okagaki L.H."/>
            <person name="Nunes C.C."/>
            <person name="Sailsbery J."/>
            <person name="Clay B."/>
            <person name="Brown D."/>
            <person name="John T."/>
            <person name="Oh Y."/>
            <person name="Young N."/>
            <person name="Fitzgerald M."/>
            <person name="Haas B.J."/>
            <person name="Zeng Q."/>
            <person name="Young S."/>
            <person name="Adiconis X."/>
            <person name="Fan L."/>
            <person name="Levin J.Z."/>
            <person name="Mitchell T.K."/>
            <person name="Okubara P.A."/>
            <person name="Farman M.L."/>
            <person name="Kohn L.M."/>
            <person name="Birren B."/>
            <person name="Ma L.-J."/>
            <person name="Dean R.A."/>
        </authorList>
    </citation>
    <scope>NUCLEOTIDE SEQUENCE</scope>
    <source>
        <strain evidence="2">R3-111a-1</strain>
    </source>
</reference>